<name>G9P9R0_HYPAI</name>
<dbReference type="EMBL" id="ABDG02000028">
    <property type="protein sequence ID" value="EHK40382.1"/>
    <property type="molecule type" value="Genomic_DNA"/>
</dbReference>
<accession>G9P9R0</accession>
<sequence>MPQTNTEPQWILTTNQSYTPKSSLQLGQILTDYTNPNSAILTETAAIADDKVKEESYDQNVNYKSSEPIQTAFEDWLEAASSACEELWMVTGLRIVGKKREFAKVSEIKLLVALKWTEMVVWPNSRFMHHYMLSVEVFAH</sequence>
<dbReference type="Proteomes" id="UP000005426">
    <property type="component" value="Unassembled WGS sequence"/>
</dbReference>
<protein>
    <submittedName>
        <fullName evidence="1">Uncharacterized protein</fullName>
    </submittedName>
</protein>
<dbReference type="OrthoDB" id="4500473at2759"/>
<keyword evidence="2" id="KW-1185">Reference proteome</keyword>
<organism evidence="1 2">
    <name type="scientific">Hypocrea atroviridis (strain ATCC 20476 / IMI 206040)</name>
    <name type="common">Trichoderma atroviride</name>
    <dbReference type="NCBI Taxonomy" id="452589"/>
    <lineage>
        <taxon>Eukaryota</taxon>
        <taxon>Fungi</taxon>
        <taxon>Dikarya</taxon>
        <taxon>Ascomycota</taxon>
        <taxon>Pezizomycotina</taxon>
        <taxon>Sordariomycetes</taxon>
        <taxon>Hypocreomycetidae</taxon>
        <taxon>Hypocreales</taxon>
        <taxon>Hypocreaceae</taxon>
        <taxon>Trichoderma</taxon>
    </lineage>
</organism>
<dbReference type="HOGENOM" id="CLU_1835432_0_0_1"/>
<comment type="caution">
    <text evidence="1">The sequence shown here is derived from an EMBL/GenBank/DDBJ whole genome shotgun (WGS) entry which is preliminary data.</text>
</comment>
<evidence type="ECO:0000313" key="1">
    <source>
        <dbReference type="EMBL" id="EHK40382.1"/>
    </source>
</evidence>
<dbReference type="AlphaFoldDB" id="G9P9R0"/>
<proteinExistence type="predicted"/>
<gene>
    <name evidence="1" type="ORF">TRIATDRAFT_279030</name>
</gene>
<reference evidence="1 2" key="1">
    <citation type="journal article" date="2011" name="Genome Biol.">
        <title>Comparative genome sequence analysis underscores mycoparasitism as the ancestral life style of Trichoderma.</title>
        <authorList>
            <person name="Kubicek C.P."/>
            <person name="Herrera-Estrella A."/>
            <person name="Seidl-Seiboth V."/>
            <person name="Martinez D.A."/>
            <person name="Druzhinina I.S."/>
            <person name="Thon M."/>
            <person name="Zeilinger S."/>
            <person name="Casas-Flores S."/>
            <person name="Horwitz B.A."/>
            <person name="Mukherjee P.K."/>
            <person name="Mukherjee M."/>
            <person name="Kredics L."/>
            <person name="Alcaraz L.D."/>
            <person name="Aerts A."/>
            <person name="Antal Z."/>
            <person name="Atanasova L."/>
            <person name="Cervantes-Badillo M.G."/>
            <person name="Challacombe J."/>
            <person name="Chertkov O."/>
            <person name="McCluskey K."/>
            <person name="Coulpier F."/>
            <person name="Deshpande N."/>
            <person name="von Doehren H."/>
            <person name="Ebbole D.J."/>
            <person name="Esquivel-Naranjo E.U."/>
            <person name="Fekete E."/>
            <person name="Flipphi M."/>
            <person name="Glaser F."/>
            <person name="Gomez-Rodriguez E.Y."/>
            <person name="Gruber S."/>
            <person name="Han C."/>
            <person name="Henrissat B."/>
            <person name="Hermosa R."/>
            <person name="Hernandez-Onate M."/>
            <person name="Karaffa L."/>
            <person name="Kosti I."/>
            <person name="Le Crom S."/>
            <person name="Lindquist E."/>
            <person name="Lucas S."/>
            <person name="Luebeck M."/>
            <person name="Luebeck P.S."/>
            <person name="Margeot A."/>
            <person name="Metz B."/>
            <person name="Misra M."/>
            <person name="Nevalainen H."/>
            <person name="Omann M."/>
            <person name="Packer N."/>
            <person name="Perrone G."/>
            <person name="Uresti-Rivera E.E."/>
            <person name="Salamov A."/>
            <person name="Schmoll M."/>
            <person name="Seiboth B."/>
            <person name="Shapiro H."/>
            <person name="Sukno S."/>
            <person name="Tamayo-Ramos J.A."/>
            <person name="Tisch D."/>
            <person name="Wiest A."/>
            <person name="Wilkinson H.H."/>
            <person name="Zhang M."/>
            <person name="Coutinho P.M."/>
            <person name="Kenerley C.M."/>
            <person name="Monte E."/>
            <person name="Baker S.E."/>
            <person name="Grigoriev I.V."/>
        </authorList>
    </citation>
    <scope>NUCLEOTIDE SEQUENCE [LARGE SCALE GENOMIC DNA]</scope>
    <source>
        <strain evidence="2">ATCC 20476 / IMI 206040</strain>
    </source>
</reference>
<evidence type="ECO:0000313" key="2">
    <source>
        <dbReference type="Proteomes" id="UP000005426"/>
    </source>
</evidence>